<dbReference type="AlphaFoldDB" id="A0AA86UCK6"/>
<reference evidence="2 3" key="2">
    <citation type="submission" date="2024-07" db="EMBL/GenBank/DDBJ databases">
        <authorList>
            <person name="Akdeniz Z."/>
        </authorList>
    </citation>
    <scope>NUCLEOTIDE SEQUENCE [LARGE SCALE GENOMIC DNA]</scope>
</reference>
<comment type="caution">
    <text evidence="1">The sequence shown here is derived from an EMBL/GenBank/DDBJ whole genome shotgun (WGS) entry which is preliminary data.</text>
</comment>
<organism evidence="1">
    <name type="scientific">Hexamita inflata</name>
    <dbReference type="NCBI Taxonomy" id="28002"/>
    <lineage>
        <taxon>Eukaryota</taxon>
        <taxon>Metamonada</taxon>
        <taxon>Diplomonadida</taxon>
        <taxon>Hexamitidae</taxon>
        <taxon>Hexamitinae</taxon>
        <taxon>Hexamita</taxon>
    </lineage>
</organism>
<protein>
    <submittedName>
        <fullName evidence="2">Hypothetical_protein</fullName>
    </submittedName>
</protein>
<name>A0AA86UCK6_9EUKA</name>
<evidence type="ECO:0000313" key="2">
    <source>
        <dbReference type="EMBL" id="CAL6025291.1"/>
    </source>
</evidence>
<keyword evidence="3" id="KW-1185">Reference proteome</keyword>
<dbReference type="EMBL" id="CATOUU010000642">
    <property type="protein sequence ID" value="CAI9936808.1"/>
    <property type="molecule type" value="Genomic_DNA"/>
</dbReference>
<dbReference type="Proteomes" id="UP001642409">
    <property type="component" value="Unassembled WGS sequence"/>
</dbReference>
<reference evidence="1" key="1">
    <citation type="submission" date="2023-06" db="EMBL/GenBank/DDBJ databases">
        <authorList>
            <person name="Kurt Z."/>
        </authorList>
    </citation>
    <scope>NUCLEOTIDE SEQUENCE</scope>
</reference>
<evidence type="ECO:0000313" key="3">
    <source>
        <dbReference type="Proteomes" id="UP001642409"/>
    </source>
</evidence>
<accession>A0AA86UCK6</accession>
<proteinExistence type="predicted"/>
<sequence>MQQSITGDKKYIKLYTITTKKREYSTEYQKQILTTYEEGKTFDEINKCRLNQQGICQATIYMFLNTYKIPKRVKRAGEIWLPVQLNYIENEKSKSISKQDFDEQDDQNITCPQEKINTLKYQCLNVVFINYDKNLTMIIRYNKIQVMLKLSCNNLYNK</sequence>
<gene>
    <name evidence="1" type="ORF">HINF_LOCUS24453</name>
    <name evidence="2" type="ORF">HINF_LOCUS30129</name>
</gene>
<evidence type="ECO:0000313" key="1">
    <source>
        <dbReference type="EMBL" id="CAI9936808.1"/>
    </source>
</evidence>
<dbReference type="EMBL" id="CAXDID020000098">
    <property type="protein sequence ID" value="CAL6025291.1"/>
    <property type="molecule type" value="Genomic_DNA"/>
</dbReference>